<dbReference type="KEGG" id="cvn:111116545"/>
<dbReference type="Proteomes" id="UP000694844">
    <property type="component" value="Chromosome 10"/>
</dbReference>
<dbReference type="GeneID" id="111116545"/>
<feature type="compositionally biased region" description="Polar residues" evidence="1">
    <location>
        <begin position="17"/>
        <end position="27"/>
    </location>
</feature>
<dbReference type="RefSeq" id="XP_022311250.1">
    <property type="nucleotide sequence ID" value="XM_022455542.1"/>
</dbReference>
<dbReference type="InterPro" id="IPR036397">
    <property type="entry name" value="RNaseH_sf"/>
</dbReference>
<dbReference type="GO" id="GO:0006259">
    <property type="term" value="P:DNA metabolic process"/>
    <property type="evidence" value="ECO:0007669"/>
    <property type="project" value="UniProtKB-ARBA"/>
</dbReference>
<dbReference type="Gene3D" id="3.30.70.270">
    <property type="match status" value="1"/>
</dbReference>
<dbReference type="OrthoDB" id="6019648at2759"/>
<accession>A0A8B8C6M0</accession>
<dbReference type="InterPro" id="IPR043128">
    <property type="entry name" value="Rev_trsase/Diguanyl_cyclase"/>
</dbReference>
<protein>
    <submittedName>
        <fullName evidence="3">Uncharacterized protein LOC111116545</fullName>
    </submittedName>
</protein>
<dbReference type="PANTHER" id="PTHR33050">
    <property type="entry name" value="REVERSE TRANSCRIPTASE DOMAIN-CONTAINING PROTEIN"/>
    <property type="match status" value="1"/>
</dbReference>
<evidence type="ECO:0000313" key="2">
    <source>
        <dbReference type="Proteomes" id="UP000694844"/>
    </source>
</evidence>
<sequence>MAEGVMPRRKAPKQMDTKSVQRTSTVQTKRRKSNQSAVSLTTEQSSSTIDYEKLANEILRQQGKLQAQPTNCSDSHSLNPLPQENITVSPLPCTLQTNSPTGGQVQCAASEPRPQTAAEGTVSELITRIFEGQYYFDKCLPMGASSSCQIFEKFSVALQWILQSKYGAGDMSHILDDFFFIGPANSSNCKNDLTNFLYLCKCIGVPIKMSKTQTPSTIITIYGIEIDSDLMEARLPVDKVEKIKKQLVQMLQKEQTTLREFQSLIGLLNFACSVVVPGRAFLRRMIDLTCGITEPTAHIKVTKETKADIQTWLSFVSSFNGKSVFLPQKWLSTDHLTLYTDASGSLGFAAILGQDWFASHWNVLLKDCQIAVKELFPIVLAIELWGNKIKNKRILFMSDNMAVVQIINKQTSKDRTIMKLVRRLVLATLKCNIHFRAKHIPGKHNVTADRLSRFQFQAAFQSAPHLNRQQTPIPQASLTI</sequence>
<keyword evidence="2" id="KW-1185">Reference proteome</keyword>
<dbReference type="Gene3D" id="3.30.420.10">
    <property type="entry name" value="Ribonuclease H-like superfamily/Ribonuclease H"/>
    <property type="match status" value="1"/>
</dbReference>
<feature type="region of interest" description="Disordered" evidence="1">
    <location>
        <begin position="1"/>
        <end position="46"/>
    </location>
</feature>
<name>A0A8B8C6M0_CRAVI</name>
<dbReference type="SUPFAM" id="SSF56672">
    <property type="entry name" value="DNA/RNA polymerases"/>
    <property type="match status" value="1"/>
</dbReference>
<feature type="compositionally biased region" description="Polar residues" evidence="1">
    <location>
        <begin position="34"/>
        <end position="46"/>
    </location>
</feature>
<dbReference type="PANTHER" id="PTHR33050:SF8">
    <property type="entry name" value="REVERSE TRANSCRIPTASE DOMAIN-CONTAINING PROTEIN"/>
    <property type="match status" value="1"/>
</dbReference>
<dbReference type="InterPro" id="IPR052055">
    <property type="entry name" value="Hepadnavirus_pol/RT"/>
</dbReference>
<dbReference type="CDD" id="cd09275">
    <property type="entry name" value="RNase_HI_RT_DIRS1"/>
    <property type="match status" value="1"/>
</dbReference>
<dbReference type="InterPro" id="IPR043502">
    <property type="entry name" value="DNA/RNA_pol_sf"/>
</dbReference>
<reference evidence="3" key="1">
    <citation type="submission" date="2025-08" db="UniProtKB">
        <authorList>
            <consortium name="RefSeq"/>
        </authorList>
    </citation>
    <scope>IDENTIFICATION</scope>
    <source>
        <tissue evidence="3">Whole sample</tissue>
    </source>
</reference>
<organism evidence="2 3">
    <name type="scientific">Crassostrea virginica</name>
    <name type="common">Eastern oyster</name>
    <dbReference type="NCBI Taxonomy" id="6565"/>
    <lineage>
        <taxon>Eukaryota</taxon>
        <taxon>Metazoa</taxon>
        <taxon>Spiralia</taxon>
        <taxon>Lophotrochozoa</taxon>
        <taxon>Mollusca</taxon>
        <taxon>Bivalvia</taxon>
        <taxon>Autobranchia</taxon>
        <taxon>Pteriomorphia</taxon>
        <taxon>Ostreida</taxon>
        <taxon>Ostreoidea</taxon>
        <taxon>Ostreidae</taxon>
        <taxon>Crassostrea</taxon>
    </lineage>
</organism>
<gene>
    <name evidence="3" type="primary">LOC111116545</name>
</gene>
<dbReference type="GO" id="GO:0003676">
    <property type="term" value="F:nucleic acid binding"/>
    <property type="evidence" value="ECO:0007669"/>
    <property type="project" value="InterPro"/>
</dbReference>
<dbReference type="AlphaFoldDB" id="A0A8B8C6M0"/>
<proteinExistence type="predicted"/>
<evidence type="ECO:0000313" key="3">
    <source>
        <dbReference type="RefSeq" id="XP_022311250.1"/>
    </source>
</evidence>
<evidence type="ECO:0000256" key="1">
    <source>
        <dbReference type="SAM" id="MobiDB-lite"/>
    </source>
</evidence>